<dbReference type="Proteomes" id="UP000010366">
    <property type="component" value="Chromosome"/>
</dbReference>
<accession>K9UCJ8</accession>
<dbReference type="EMBL" id="CP003600">
    <property type="protein sequence ID" value="AFY92358.1"/>
    <property type="molecule type" value="Genomic_DNA"/>
</dbReference>
<keyword evidence="2" id="KW-1185">Reference proteome</keyword>
<name>K9UCJ8_CHAP6</name>
<sequence>MSLPIGRYFFVTTVLIKTKSPESEIKAALVQAGYLANK</sequence>
<organism evidence="1 2">
    <name type="scientific">Chamaesiphon minutus (strain ATCC 27169 / PCC 6605)</name>
    <dbReference type="NCBI Taxonomy" id="1173020"/>
    <lineage>
        <taxon>Bacteria</taxon>
        <taxon>Bacillati</taxon>
        <taxon>Cyanobacteriota</taxon>
        <taxon>Cyanophyceae</taxon>
        <taxon>Gomontiellales</taxon>
        <taxon>Chamaesiphonaceae</taxon>
        <taxon>Chamaesiphon</taxon>
    </lineage>
</organism>
<protein>
    <submittedName>
        <fullName evidence="1">Uncharacterized protein</fullName>
    </submittedName>
</protein>
<proteinExistence type="predicted"/>
<evidence type="ECO:0000313" key="1">
    <source>
        <dbReference type="EMBL" id="AFY92358.1"/>
    </source>
</evidence>
<reference evidence="1 2" key="1">
    <citation type="submission" date="2012-05" db="EMBL/GenBank/DDBJ databases">
        <title>Finished chromosome of genome of Chamaesiphon sp. PCC 6605.</title>
        <authorList>
            <consortium name="US DOE Joint Genome Institute"/>
            <person name="Gugger M."/>
            <person name="Coursin T."/>
            <person name="Rippka R."/>
            <person name="Tandeau De Marsac N."/>
            <person name="Huntemann M."/>
            <person name="Wei C.-L."/>
            <person name="Han J."/>
            <person name="Detter J.C."/>
            <person name="Han C."/>
            <person name="Tapia R."/>
            <person name="Chen A."/>
            <person name="Kyrpides N."/>
            <person name="Mavromatis K."/>
            <person name="Markowitz V."/>
            <person name="Szeto E."/>
            <person name="Ivanova N."/>
            <person name="Pagani I."/>
            <person name="Pati A."/>
            <person name="Goodwin L."/>
            <person name="Nordberg H.P."/>
            <person name="Cantor M.N."/>
            <person name="Hua S.X."/>
            <person name="Woyke T."/>
            <person name="Kerfeld C.A."/>
        </authorList>
    </citation>
    <scope>NUCLEOTIDE SEQUENCE [LARGE SCALE GENOMIC DNA]</scope>
    <source>
        <strain evidence="2">ATCC 27169 / PCC 6605</strain>
    </source>
</reference>
<dbReference type="KEGG" id="cmp:Cha6605_1135"/>
<dbReference type="AlphaFoldDB" id="K9UCJ8"/>
<gene>
    <name evidence="1" type="ORF">Cha6605_1135</name>
</gene>
<evidence type="ECO:0000313" key="2">
    <source>
        <dbReference type="Proteomes" id="UP000010366"/>
    </source>
</evidence>
<dbReference type="HOGENOM" id="CLU_3326220_0_0_3"/>